<keyword evidence="2" id="KW-1185">Reference proteome</keyword>
<gene>
    <name evidence="1" type="ORF">DSO57_1002077</name>
</gene>
<proteinExistence type="predicted"/>
<comment type="caution">
    <text evidence="1">The sequence shown here is derived from an EMBL/GenBank/DDBJ whole genome shotgun (WGS) entry which is preliminary data.</text>
</comment>
<evidence type="ECO:0000313" key="1">
    <source>
        <dbReference type="EMBL" id="KAJ9055602.1"/>
    </source>
</evidence>
<protein>
    <submittedName>
        <fullName evidence="1">Uncharacterized protein</fullName>
    </submittedName>
</protein>
<accession>A0ACC2RZY5</accession>
<organism evidence="1 2">
    <name type="scientific">Entomophthora muscae</name>
    <dbReference type="NCBI Taxonomy" id="34485"/>
    <lineage>
        <taxon>Eukaryota</taxon>
        <taxon>Fungi</taxon>
        <taxon>Fungi incertae sedis</taxon>
        <taxon>Zoopagomycota</taxon>
        <taxon>Entomophthoromycotina</taxon>
        <taxon>Entomophthoromycetes</taxon>
        <taxon>Entomophthorales</taxon>
        <taxon>Entomophthoraceae</taxon>
        <taxon>Entomophthora</taxon>
    </lineage>
</organism>
<sequence>MDPNFAHHQIRLPSLRELGLLPYPAPKPPHEALPRSARWKANPPQLSILNQVFKTNQFPSKDTRKFLSMTLKIQPRTLQIWFQNRRQALKTRTRKTTATSSESH</sequence>
<reference evidence="1" key="1">
    <citation type="submission" date="2022-04" db="EMBL/GenBank/DDBJ databases">
        <title>Genome of the entomopathogenic fungus Entomophthora muscae.</title>
        <authorList>
            <person name="Elya C."/>
            <person name="Lovett B.R."/>
            <person name="Lee E."/>
            <person name="Macias A.M."/>
            <person name="Hajek A.E."/>
            <person name="De Bivort B.L."/>
            <person name="Kasson M.T."/>
            <person name="De Fine Licht H.H."/>
            <person name="Stajich J.E."/>
        </authorList>
    </citation>
    <scope>NUCLEOTIDE SEQUENCE</scope>
    <source>
        <strain evidence="1">Berkeley</strain>
    </source>
</reference>
<name>A0ACC2RZY5_9FUNG</name>
<dbReference type="Proteomes" id="UP001165960">
    <property type="component" value="Unassembled WGS sequence"/>
</dbReference>
<evidence type="ECO:0000313" key="2">
    <source>
        <dbReference type="Proteomes" id="UP001165960"/>
    </source>
</evidence>
<dbReference type="EMBL" id="QTSX02006394">
    <property type="protein sequence ID" value="KAJ9055602.1"/>
    <property type="molecule type" value="Genomic_DNA"/>
</dbReference>